<proteinExistence type="predicted"/>
<feature type="compositionally biased region" description="Polar residues" evidence="1">
    <location>
        <begin position="178"/>
        <end position="199"/>
    </location>
</feature>
<reference evidence="2" key="1">
    <citation type="journal article" date="2017" name="Nature">
        <title>The genome of Chenopodium quinoa.</title>
        <authorList>
            <person name="Jarvis D.E."/>
            <person name="Ho Y.S."/>
            <person name="Lightfoot D.J."/>
            <person name="Schmoeckel S.M."/>
            <person name="Li B."/>
            <person name="Borm T.J.A."/>
            <person name="Ohyanagi H."/>
            <person name="Mineta K."/>
            <person name="Michell C.T."/>
            <person name="Saber N."/>
            <person name="Kharbatia N.M."/>
            <person name="Rupper R.R."/>
            <person name="Sharp A.R."/>
            <person name="Dally N."/>
            <person name="Boughton B.A."/>
            <person name="Woo Y.H."/>
            <person name="Gao G."/>
            <person name="Schijlen E.G.W.M."/>
            <person name="Guo X."/>
            <person name="Momin A.A."/>
            <person name="Negrao S."/>
            <person name="Al-Babili S."/>
            <person name="Gehring C."/>
            <person name="Roessner U."/>
            <person name="Jung C."/>
            <person name="Murphy K."/>
            <person name="Arold S.T."/>
            <person name="Gojobori T."/>
            <person name="van der Linden C.G."/>
            <person name="van Loo E.N."/>
            <person name="Jellen E.N."/>
            <person name="Maughan P.J."/>
            <person name="Tester M."/>
        </authorList>
    </citation>
    <scope>NUCLEOTIDE SEQUENCE [LARGE SCALE GENOMIC DNA]</scope>
    <source>
        <strain evidence="2">cv. PI 614886</strain>
    </source>
</reference>
<sequence length="312" mass="33736">MVAISLYRGNLHRLPSDVPRRWLMPTHGISIKDFRSLLCRRSKALSLLPSSSSSVVENPNPNFNLNPVNSLPPPPNQSGFKGVENPNLGHEPSSDVVTVDVRMSDAGDSAPLDHPPLGDDKVDEKEKRKREVEEKLHILNEKKHNLVQALKQILNAEEELKRRSSMQASRPPLPLQVDVSNDSGSMTRHATPRTGSEANLNVDMEGGEGDDAVNNNPQSRQLLRMSSTSPSAESALRRAPYFQHNAAPHPSRAALVAAGSPSRFAPSGNQGHPSNLPTVSVSGTNYFASSPSPAASGGTSGFRDARHPSPWN</sequence>
<dbReference type="Gramene" id="AUR62008321-RA">
    <property type="protein sequence ID" value="AUR62008321-RA:cds"/>
    <property type="gene ID" value="AUR62008321"/>
</dbReference>
<feature type="region of interest" description="Disordered" evidence="1">
    <location>
        <begin position="247"/>
        <end position="312"/>
    </location>
</feature>
<evidence type="ECO:0000313" key="3">
    <source>
        <dbReference type="Proteomes" id="UP000596660"/>
    </source>
</evidence>
<accession>A0A803L8Y2</accession>
<feature type="compositionally biased region" description="Low complexity" evidence="1">
    <location>
        <begin position="288"/>
        <end position="297"/>
    </location>
</feature>
<evidence type="ECO:0000313" key="2">
    <source>
        <dbReference type="EnsemblPlants" id="AUR62008321-RA:cds"/>
    </source>
</evidence>
<feature type="compositionally biased region" description="Basic and acidic residues" evidence="1">
    <location>
        <begin position="116"/>
        <end position="127"/>
    </location>
</feature>
<organism evidence="2 3">
    <name type="scientific">Chenopodium quinoa</name>
    <name type="common">Quinoa</name>
    <dbReference type="NCBI Taxonomy" id="63459"/>
    <lineage>
        <taxon>Eukaryota</taxon>
        <taxon>Viridiplantae</taxon>
        <taxon>Streptophyta</taxon>
        <taxon>Embryophyta</taxon>
        <taxon>Tracheophyta</taxon>
        <taxon>Spermatophyta</taxon>
        <taxon>Magnoliopsida</taxon>
        <taxon>eudicotyledons</taxon>
        <taxon>Gunneridae</taxon>
        <taxon>Pentapetalae</taxon>
        <taxon>Caryophyllales</taxon>
        <taxon>Chenopodiaceae</taxon>
        <taxon>Chenopodioideae</taxon>
        <taxon>Atripliceae</taxon>
        <taxon>Chenopodium</taxon>
    </lineage>
</organism>
<dbReference type="GO" id="GO:0009507">
    <property type="term" value="C:chloroplast"/>
    <property type="evidence" value="ECO:0007669"/>
    <property type="project" value="TreeGrafter"/>
</dbReference>
<dbReference type="AlphaFoldDB" id="A0A803L8Y2"/>
<dbReference type="Proteomes" id="UP000596660">
    <property type="component" value="Unplaced"/>
</dbReference>
<feature type="region of interest" description="Disordered" evidence="1">
    <location>
        <begin position="50"/>
        <end position="127"/>
    </location>
</feature>
<dbReference type="PANTHER" id="PTHR36764">
    <property type="entry name" value="TRNA (ILE)-LYSIDINE SYNTHASE"/>
    <property type="match status" value="1"/>
</dbReference>
<evidence type="ECO:0000256" key="1">
    <source>
        <dbReference type="SAM" id="MobiDB-lite"/>
    </source>
</evidence>
<feature type="compositionally biased region" description="Basic and acidic residues" evidence="1">
    <location>
        <begin position="303"/>
        <end position="312"/>
    </location>
</feature>
<dbReference type="EnsemblPlants" id="AUR62008321-RA">
    <property type="protein sequence ID" value="AUR62008321-RA:cds"/>
    <property type="gene ID" value="AUR62008321"/>
</dbReference>
<feature type="region of interest" description="Disordered" evidence="1">
    <location>
        <begin position="162"/>
        <end position="199"/>
    </location>
</feature>
<keyword evidence="3" id="KW-1185">Reference proteome</keyword>
<feature type="compositionally biased region" description="Polar residues" evidence="1">
    <location>
        <begin position="267"/>
        <end position="287"/>
    </location>
</feature>
<dbReference type="PANTHER" id="PTHR36764:SF1">
    <property type="entry name" value="TRNA (ILE)-LYSIDINE SYNTHASE"/>
    <property type="match status" value="1"/>
</dbReference>
<reference evidence="2" key="2">
    <citation type="submission" date="2021-03" db="UniProtKB">
        <authorList>
            <consortium name="EnsemblPlants"/>
        </authorList>
    </citation>
    <scope>IDENTIFICATION</scope>
</reference>
<dbReference type="OMA" id="RHPSPWN"/>
<name>A0A803L8Y2_CHEQI</name>
<feature type="compositionally biased region" description="Low complexity" evidence="1">
    <location>
        <begin position="50"/>
        <end position="69"/>
    </location>
</feature>
<protein>
    <submittedName>
        <fullName evidence="2">Uncharacterized protein</fullName>
    </submittedName>
</protein>